<dbReference type="AlphaFoldDB" id="I3SA32"/>
<name>I3SA32_MEDTR</name>
<dbReference type="EMBL" id="BT137329">
    <property type="protein sequence ID" value="AFK37124.1"/>
    <property type="molecule type" value="mRNA"/>
</dbReference>
<reference evidence="1" key="1">
    <citation type="submission" date="2012-05" db="EMBL/GenBank/DDBJ databases">
        <authorList>
            <person name="Krishnakumar V."/>
            <person name="Cheung F."/>
            <person name="Xiao Y."/>
            <person name="Chan A."/>
            <person name="Moskal W.A."/>
            <person name="Town C.D."/>
        </authorList>
    </citation>
    <scope>NUCLEOTIDE SEQUENCE</scope>
</reference>
<accession>I3SA32</accession>
<protein>
    <submittedName>
        <fullName evidence="1">Uncharacterized protein</fullName>
    </submittedName>
</protein>
<evidence type="ECO:0000313" key="1">
    <source>
        <dbReference type="EMBL" id="AFK37124.1"/>
    </source>
</evidence>
<sequence>MQKLDLELKEGLGNDQI</sequence>
<organism evidence="1">
    <name type="scientific">Medicago truncatula</name>
    <name type="common">Barrel medic</name>
    <name type="synonym">Medicago tribuloides</name>
    <dbReference type="NCBI Taxonomy" id="3880"/>
    <lineage>
        <taxon>Eukaryota</taxon>
        <taxon>Viridiplantae</taxon>
        <taxon>Streptophyta</taxon>
        <taxon>Embryophyta</taxon>
        <taxon>Tracheophyta</taxon>
        <taxon>Spermatophyta</taxon>
        <taxon>Magnoliopsida</taxon>
        <taxon>eudicotyledons</taxon>
        <taxon>Gunneridae</taxon>
        <taxon>Pentapetalae</taxon>
        <taxon>rosids</taxon>
        <taxon>fabids</taxon>
        <taxon>Fabales</taxon>
        <taxon>Fabaceae</taxon>
        <taxon>Papilionoideae</taxon>
        <taxon>50 kb inversion clade</taxon>
        <taxon>NPAAA clade</taxon>
        <taxon>Hologalegina</taxon>
        <taxon>IRL clade</taxon>
        <taxon>Trifolieae</taxon>
        <taxon>Medicago</taxon>
    </lineage>
</organism>
<proteinExistence type="evidence at transcript level"/>